<name>A0ACC1ADI2_9ROSI</name>
<organism evidence="1 2">
    <name type="scientific">Pistacia atlantica</name>
    <dbReference type="NCBI Taxonomy" id="434234"/>
    <lineage>
        <taxon>Eukaryota</taxon>
        <taxon>Viridiplantae</taxon>
        <taxon>Streptophyta</taxon>
        <taxon>Embryophyta</taxon>
        <taxon>Tracheophyta</taxon>
        <taxon>Spermatophyta</taxon>
        <taxon>Magnoliopsida</taxon>
        <taxon>eudicotyledons</taxon>
        <taxon>Gunneridae</taxon>
        <taxon>Pentapetalae</taxon>
        <taxon>rosids</taxon>
        <taxon>malvids</taxon>
        <taxon>Sapindales</taxon>
        <taxon>Anacardiaceae</taxon>
        <taxon>Pistacia</taxon>
    </lineage>
</organism>
<protein>
    <submittedName>
        <fullName evidence="1">Uncharacterized protein</fullName>
    </submittedName>
</protein>
<comment type="caution">
    <text evidence="1">The sequence shown here is derived from an EMBL/GenBank/DDBJ whole genome shotgun (WGS) entry which is preliminary data.</text>
</comment>
<proteinExistence type="predicted"/>
<dbReference type="Proteomes" id="UP001164250">
    <property type="component" value="Chromosome 11"/>
</dbReference>
<gene>
    <name evidence="1" type="ORF">Patl1_30223</name>
</gene>
<keyword evidence="2" id="KW-1185">Reference proteome</keyword>
<dbReference type="EMBL" id="CM047907">
    <property type="protein sequence ID" value="KAJ0084852.1"/>
    <property type="molecule type" value="Genomic_DNA"/>
</dbReference>
<evidence type="ECO:0000313" key="2">
    <source>
        <dbReference type="Proteomes" id="UP001164250"/>
    </source>
</evidence>
<evidence type="ECO:0000313" key="1">
    <source>
        <dbReference type="EMBL" id="KAJ0084852.1"/>
    </source>
</evidence>
<reference evidence="2" key="1">
    <citation type="journal article" date="2023" name="G3 (Bethesda)">
        <title>Genome assembly and association tests identify interacting loci associated with vigor, precocity, and sex in interspecific pistachio rootstocks.</title>
        <authorList>
            <person name="Palmer W."/>
            <person name="Jacygrad E."/>
            <person name="Sagayaradj S."/>
            <person name="Cavanaugh K."/>
            <person name="Han R."/>
            <person name="Bertier L."/>
            <person name="Beede B."/>
            <person name="Kafkas S."/>
            <person name="Golino D."/>
            <person name="Preece J."/>
            <person name="Michelmore R."/>
        </authorList>
    </citation>
    <scope>NUCLEOTIDE SEQUENCE [LARGE SCALE GENOMIC DNA]</scope>
</reference>
<accession>A0ACC1ADI2</accession>
<sequence length="603" mass="67549">MIKRKTVNHKERVFFMVAYGGTQCTRFHGLFSLLQILLTFSSNIAIKTLPLFLQNPASSSKSSLTLFTCNLHPVVVSDLQTSGGCCCISSALLSKSLRLSSTLKIDEEAMVTKTQGIGSILGSDSERSKSCSLRRTLSADMSSTKWLTQHGFSPMKKIASSKEFSISSIIDSSSSEGEEEEDTETEQQSQLDFWSSIQEEVYEKKEVDEKPGQFDIWSSIISQKAQDASNKSLPPPYVHPLVKRSASSLSEKSLEICTESLGSETGSDGFSSYPSSETGDTDDDKEMDQEQPLQQPQQQQEEERMTQNFDVKEVLVPKFNYVVGKKSTERSFPPPISSLSRHDGASIRMQSRRDNGRLVLEAVSVPSTNNFHAQRHDGRLVLTFVNTNEMEDKFEEEEEEEEHEETEEEEVEESENESRGGEMEIEFVMDQEAPKLSNKVLNVHRLTLVMNKQMGLAKTNPQWPNKFNEVVKFDEVEDMKPSILAQSLPTPASMARLIPKPPAAAAAAVRATAGATFNAYEYYWRPKPMEAGPGVVSKQMMNQQLQENSKFILSKNKSSLENEQRKVLLLSGKKGDYLVPLTKGCKEPRRSLLFWEPYCIATS</sequence>